<gene>
    <name evidence="1" type="ORF">FS935_22285</name>
</gene>
<comment type="caution">
    <text evidence="1">The sequence shown here is derived from an EMBL/GenBank/DDBJ whole genome shotgun (WGS) entry which is preliminary data.</text>
</comment>
<dbReference type="Proteomes" id="UP000321363">
    <property type="component" value="Unassembled WGS sequence"/>
</dbReference>
<reference evidence="1 2" key="1">
    <citation type="journal article" date="2005" name="Int. J. Syst. Evol. Microbiol.">
        <title>Bacillus litoralis sp. nov., isolated from a tidal flat of the Yellow Sea in Korea.</title>
        <authorList>
            <person name="Yoon J.H."/>
            <person name="Oh T.K."/>
        </authorList>
    </citation>
    <scope>NUCLEOTIDE SEQUENCE [LARGE SCALE GENOMIC DNA]</scope>
    <source>
        <strain evidence="1 2">SW-211</strain>
    </source>
</reference>
<dbReference type="RefSeq" id="WP_146950816.1">
    <property type="nucleotide sequence ID" value="NZ_VOQF01000028.1"/>
</dbReference>
<sequence>MKNLSLSVSIILSGICFLIGTGLIANSITEANDIKRVEMNKEAIPEKQLLTKSELAIYLGLFDEELNKLISKDSNIPFIKIEGEVYYPKMAIDEWLLTGRGTYTKELIE</sequence>
<keyword evidence="2" id="KW-1185">Reference proteome</keyword>
<dbReference type="OrthoDB" id="2886329at2"/>
<name>A0A5C6V011_9BACI</name>
<dbReference type="AlphaFoldDB" id="A0A5C6V011"/>
<evidence type="ECO:0000313" key="2">
    <source>
        <dbReference type="Proteomes" id="UP000321363"/>
    </source>
</evidence>
<evidence type="ECO:0000313" key="1">
    <source>
        <dbReference type="EMBL" id="TXC79023.1"/>
    </source>
</evidence>
<accession>A0A5C6V011</accession>
<protein>
    <submittedName>
        <fullName evidence="1">Helix-turn-helix domain-containing protein</fullName>
    </submittedName>
</protein>
<organism evidence="1 2">
    <name type="scientific">Metabacillus litoralis</name>
    <dbReference type="NCBI Taxonomy" id="152268"/>
    <lineage>
        <taxon>Bacteria</taxon>
        <taxon>Bacillati</taxon>
        <taxon>Bacillota</taxon>
        <taxon>Bacilli</taxon>
        <taxon>Bacillales</taxon>
        <taxon>Bacillaceae</taxon>
        <taxon>Metabacillus</taxon>
    </lineage>
</organism>
<dbReference type="EMBL" id="VOQF01000028">
    <property type="protein sequence ID" value="TXC79023.1"/>
    <property type="molecule type" value="Genomic_DNA"/>
</dbReference>
<proteinExistence type="predicted"/>